<feature type="chain" id="PRO_5043052947" evidence="1">
    <location>
        <begin position="19"/>
        <end position="55"/>
    </location>
</feature>
<feature type="non-terminal residue" evidence="2">
    <location>
        <position position="1"/>
    </location>
</feature>
<gene>
    <name evidence="2" type="ORF">SK128_005173</name>
</gene>
<keyword evidence="3" id="KW-1185">Reference proteome</keyword>
<accession>A0AAN8X6D2</accession>
<dbReference type="AlphaFoldDB" id="A0AAN8X6D2"/>
<evidence type="ECO:0000256" key="1">
    <source>
        <dbReference type="SAM" id="SignalP"/>
    </source>
</evidence>
<dbReference type="EMBL" id="JAXCGZ010011452">
    <property type="protein sequence ID" value="KAK7074803.1"/>
    <property type="molecule type" value="Genomic_DNA"/>
</dbReference>
<name>A0AAN8X6D2_HALRR</name>
<evidence type="ECO:0000313" key="3">
    <source>
        <dbReference type="Proteomes" id="UP001381693"/>
    </source>
</evidence>
<organism evidence="2 3">
    <name type="scientific">Halocaridina rubra</name>
    <name type="common">Hawaiian red shrimp</name>
    <dbReference type="NCBI Taxonomy" id="373956"/>
    <lineage>
        <taxon>Eukaryota</taxon>
        <taxon>Metazoa</taxon>
        <taxon>Ecdysozoa</taxon>
        <taxon>Arthropoda</taxon>
        <taxon>Crustacea</taxon>
        <taxon>Multicrustacea</taxon>
        <taxon>Malacostraca</taxon>
        <taxon>Eumalacostraca</taxon>
        <taxon>Eucarida</taxon>
        <taxon>Decapoda</taxon>
        <taxon>Pleocyemata</taxon>
        <taxon>Caridea</taxon>
        <taxon>Atyoidea</taxon>
        <taxon>Atyidae</taxon>
        <taxon>Halocaridina</taxon>
    </lineage>
</organism>
<reference evidence="2 3" key="1">
    <citation type="submission" date="2023-11" db="EMBL/GenBank/DDBJ databases">
        <title>Halocaridina rubra genome assembly.</title>
        <authorList>
            <person name="Smith C."/>
        </authorList>
    </citation>
    <scope>NUCLEOTIDE SEQUENCE [LARGE SCALE GENOMIC DNA]</scope>
    <source>
        <strain evidence="2">EP-1</strain>
        <tissue evidence="2">Whole</tissue>
    </source>
</reference>
<dbReference type="Proteomes" id="UP001381693">
    <property type="component" value="Unassembled WGS sequence"/>
</dbReference>
<feature type="signal peptide" evidence="1">
    <location>
        <begin position="1"/>
        <end position="18"/>
    </location>
</feature>
<protein>
    <submittedName>
        <fullName evidence="2">Uncharacterized protein</fullName>
    </submittedName>
</protein>
<comment type="caution">
    <text evidence="2">The sequence shown here is derived from an EMBL/GenBank/DDBJ whole genome shotgun (WGS) entry which is preliminary data.</text>
</comment>
<keyword evidence="1" id="KW-0732">Signal</keyword>
<sequence length="55" mass="6107">FVLVLIVRLAEVQGPASSAHAPPQLKVRTSSSILHKSNIRLITKKYYVPVVEHTN</sequence>
<evidence type="ECO:0000313" key="2">
    <source>
        <dbReference type="EMBL" id="KAK7074803.1"/>
    </source>
</evidence>
<proteinExistence type="predicted"/>